<dbReference type="EMBL" id="JAUSTI010000015">
    <property type="protein sequence ID" value="MDQ0172983.1"/>
    <property type="molecule type" value="Genomic_DNA"/>
</dbReference>
<evidence type="ECO:0000313" key="2">
    <source>
        <dbReference type="Proteomes" id="UP001233836"/>
    </source>
</evidence>
<name>A0ABT9WIH1_9BACL</name>
<proteinExistence type="predicted"/>
<reference evidence="1 2" key="1">
    <citation type="submission" date="2023-07" db="EMBL/GenBank/DDBJ databases">
        <title>Sorghum-associated microbial communities from plants grown in Nebraska, USA.</title>
        <authorList>
            <person name="Schachtman D."/>
        </authorList>
    </citation>
    <scope>NUCLEOTIDE SEQUENCE [LARGE SCALE GENOMIC DNA]</scope>
    <source>
        <strain evidence="1 2">DS1314</strain>
    </source>
</reference>
<sequence>MMAEAHPDEDVNELVLADAEFQPDRYFRLGYDAGDTPAGQLYIYASLMVTWRLQTI</sequence>
<protein>
    <submittedName>
        <fullName evidence="1">Uncharacterized protein</fullName>
    </submittedName>
</protein>
<dbReference type="Proteomes" id="UP001233836">
    <property type="component" value="Unassembled WGS sequence"/>
</dbReference>
<organism evidence="1 2">
    <name type="scientific">Paenibacillus tundrae</name>
    <dbReference type="NCBI Taxonomy" id="528187"/>
    <lineage>
        <taxon>Bacteria</taxon>
        <taxon>Bacillati</taxon>
        <taxon>Bacillota</taxon>
        <taxon>Bacilli</taxon>
        <taxon>Bacillales</taxon>
        <taxon>Paenibacillaceae</taxon>
        <taxon>Paenibacillus</taxon>
    </lineage>
</organism>
<comment type="caution">
    <text evidence="1">The sequence shown here is derived from an EMBL/GenBank/DDBJ whole genome shotgun (WGS) entry which is preliminary data.</text>
</comment>
<accession>A0ABT9WIH1</accession>
<evidence type="ECO:0000313" key="1">
    <source>
        <dbReference type="EMBL" id="MDQ0172983.1"/>
    </source>
</evidence>
<gene>
    <name evidence="1" type="ORF">J2T19_004475</name>
</gene>
<keyword evidence="2" id="KW-1185">Reference proteome</keyword>